<name>A0A139X1L6_9CYAN</name>
<dbReference type="STRING" id="128403.WA1_36075"/>
<dbReference type="Pfam" id="PF23589">
    <property type="entry name" value="WHD_AprA"/>
    <property type="match status" value="1"/>
</dbReference>
<reference evidence="3 4" key="1">
    <citation type="journal article" date="2013" name="Genome Biol. Evol.">
        <title>Genomes of Stigonematalean cyanobacteria (subsection V) and the evolution of oxygenic photosynthesis from prokaryotes to plastids.</title>
        <authorList>
            <person name="Dagan T."/>
            <person name="Roettger M."/>
            <person name="Stucken K."/>
            <person name="Landan G."/>
            <person name="Koch R."/>
            <person name="Major P."/>
            <person name="Gould S.B."/>
            <person name="Goremykin V.V."/>
            <person name="Rippka R."/>
            <person name="Tandeau de Marsac N."/>
            <person name="Gugger M."/>
            <person name="Lockhart P.J."/>
            <person name="Allen J.F."/>
            <person name="Brune I."/>
            <person name="Maus I."/>
            <person name="Puhler A."/>
            <person name="Martin W.F."/>
        </authorList>
    </citation>
    <scope>NUCLEOTIDE SEQUENCE [LARGE SCALE GENOMIC DNA]</scope>
    <source>
        <strain evidence="3 4">PCC 7110</strain>
    </source>
</reference>
<feature type="domain" description="AprA-like MT2-like" evidence="1">
    <location>
        <begin position="166"/>
        <end position="216"/>
    </location>
</feature>
<proteinExistence type="predicted"/>
<dbReference type="InterPro" id="IPR056395">
    <property type="entry name" value="WH_AprA"/>
</dbReference>
<evidence type="ECO:0000259" key="1">
    <source>
        <dbReference type="Pfam" id="PF23525"/>
    </source>
</evidence>
<dbReference type="Proteomes" id="UP000076925">
    <property type="component" value="Unassembled WGS sequence"/>
</dbReference>
<dbReference type="Pfam" id="PF23525">
    <property type="entry name" value="Methyltransf_36"/>
    <property type="match status" value="1"/>
</dbReference>
<dbReference type="EMBL" id="ANNX02000040">
    <property type="protein sequence ID" value="KYC38601.1"/>
    <property type="molecule type" value="Genomic_DNA"/>
</dbReference>
<accession>A0A139X1L6</accession>
<dbReference type="RefSeq" id="WP_017745781.1">
    <property type="nucleotide sequence ID" value="NZ_KQ976354.1"/>
</dbReference>
<feature type="domain" description="AprA winged helix" evidence="2">
    <location>
        <begin position="64"/>
        <end position="153"/>
    </location>
</feature>
<keyword evidence="4" id="KW-1185">Reference proteome</keyword>
<evidence type="ECO:0000313" key="4">
    <source>
        <dbReference type="Proteomes" id="UP000076925"/>
    </source>
</evidence>
<dbReference type="InterPro" id="IPR056393">
    <property type="entry name" value="AprA-like_MT2"/>
</dbReference>
<sequence length="223" mass="25809">MKKYSLELQASLHQQIPTSLVDLYQLPLEEFLQQEQAAEWLQKWWERSQRRWHIDDPVIANFCDGVLLVPMLITLQQHQKQTDKMTDWFSKWNLPVQKVLQEILLCLGWVRMNSGTLILTETGGFLVERALMMGVTASYGPMLARMEQLLFGDAGAVLLHDKDGHESHLERTLNVVASTFQHKRYFSDLDEIIVSIFNRHPIEKQPKYIVNIGCGDLNLTGYV</sequence>
<protein>
    <submittedName>
        <fullName evidence="3">Uncharacterized protein</fullName>
    </submittedName>
</protein>
<organism evidence="3 4">
    <name type="scientific">Scytonema hofmannii PCC 7110</name>
    <dbReference type="NCBI Taxonomy" id="128403"/>
    <lineage>
        <taxon>Bacteria</taxon>
        <taxon>Bacillati</taxon>
        <taxon>Cyanobacteriota</taxon>
        <taxon>Cyanophyceae</taxon>
        <taxon>Nostocales</taxon>
        <taxon>Scytonemataceae</taxon>
        <taxon>Scytonema</taxon>
    </lineage>
</organism>
<dbReference type="OrthoDB" id="474235at2"/>
<dbReference type="AlphaFoldDB" id="A0A139X1L6"/>
<evidence type="ECO:0000313" key="3">
    <source>
        <dbReference type="EMBL" id="KYC38601.1"/>
    </source>
</evidence>
<gene>
    <name evidence="3" type="ORF">WA1_36075</name>
</gene>
<comment type="caution">
    <text evidence="3">The sequence shown here is derived from an EMBL/GenBank/DDBJ whole genome shotgun (WGS) entry which is preliminary data.</text>
</comment>
<evidence type="ECO:0000259" key="2">
    <source>
        <dbReference type="Pfam" id="PF23589"/>
    </source>
</evidence>